<dbReference type="InterPro" id="IPR050624">
    <property type="entry name" value="HTH-type_Tx_Regulator"/>
</dbReference>
<dbReference type="PANTHER" id="PTHR43479">
    <property type="entry name" value="ACREF/ENVCD OPERON REPRESSOR-RELATED"/>
    <property type="match status" value="1"/>
</dbReference>
<gene>
    <name evidence="7" type="ORF">BG258_00810</name>
</gene>
<dbReference type="InterPro" id="IPR009057">
    <property type="entry name" value="Homeodomain-like_sf"/>
</dbReference>
<evidence type="ECO:0000256" key="3">
    <source>
        <dbReference type="ARBA" id="ARBA00023125"/>
    </source>
</evidence>
<dbReference type="InterPro" id="IPR023772">
    <property type="entry name" value="DNA-bd_HTH_TetR-type_CS"/>
</dbReference>
<dbReference type="Proteomes" id="UP000094784">
    <property type="component" value="Unassembled WGS sequence"/>
</dbReference>
<keyword evidence="4" id="KW-0804">Transcription</keyword>
<dbReference type="EMBL" id="MECQ01000001">
    <property type="protein sequence ID" value="ODV54522.1"/>
    <property type="molecule type" value="Genomic_DNA"/>
</dbReference>
<organism evidence="7 8">
    <name type="scientific">Lysinibacillus fusiformis</name>
    <dbReference type="NCBI Taxonomy" id="28031"/>
    <lineage>
        <taxon>Bacteria</taxon>
        <taxon>Bacillati</taxon>
        <taxon>Bacillota</taxon>
        <taxon>Bacilli</taxon>
        <taxon>Bacillales</taxon>
        <taxon>Bacillaceae</taxon>
        <taxon>Lysinibacillus</taxon>
    </lineage>
</organism>
<dbReference type="SUPFAM" id="SSF46689">
    <property type="entry name" value="Homeodomain-like"/>
    <property type="match status" value="1"/>
</dbReference>
<dbReference type="PROSITE" id="PS50977">
    <property type="entry name" value="HTH_TETR_2"/>
    <property type="match status" value="1"/>
</dbReference>
<accession>A0A1E4R222</accession>
<dbReference type="PANTHER" id="PTHR43479:SF22">
    <property type="entry name" value="TRANSCRIPTIONAL REGULATOR, TETR FAMILY"/>
    <property type="match status" value="1"/>
</dbReference>
<protein>
    <submittedName>
        <fullName evidence="7">Transcriptional regulator</fullName>
    </submittedName>
</protein>
<dbReference type="PRINTS" id="PR00455">
    <property type="entry name" value="HTHTETR"/>
</dbReference>
<evidence type="ECO:0000256" key="4">
    <source>
        <dbReference type="ARBA" id="ARBA00023163"/>
    </source>
</evidence>
<dbReference type="GO" id="GO:0003677">
    <property type="term" value="F:DNA binding"/>
    <property type="evidence" value="ECO:0007669"/>
    <property type="project" value="UniProtKB-UniRule"/>
</dbReference>
<dbReference type="GO" id="GO:0045892">
    <property type="term" value="P:negative regulation of DNA-templated transcription"/>
    <property type="evidence" value="ECO:0007669"/>
    <property type="project" value="UniProtKB-ARBA"/>
</dbReference>
<evidence type="ECO:0000256" key="2">
    <source>
        <dbReference type="ARBA" id="ARBA00023015"/>
    </source>
</evidence>
<feature type="DNA-binding region" description="H-T-H motif" evidence="5">
    <location>
        <begin position="25"/>
        <end position="44"/>
    </location>
</feature>
<keyword evidence="2" id="KW-0805">Transcription regulation</keyword>
<dbReference type="FunFam" id="1.10.10.60:FF:000141">
    <property type="entry name" value="TetR family transcriptional regulator"/>
    <property type="match status" value="1"/>
</dbReference>
<dbReference type="RefSeq" id="WP_069479804.1">
    <property type="nucleotide sequence ID" value="NZ_CP130331.1"/>
</dbReference>
<evidence type="ECO:0000313" key="7">
    <source>
        <dbReference type="EMBL" id="ODV54522.1"/>
    </source>
</evidence>
<evidence type="ECO:0000256" key="5">
    <source>
        <dbReference type="PROSITE-ProRule" id="PRU00335"/>
    </source>
</evidence>
<dbReference type="AlphaFoldDB" id="A0A1E4R222"/>
<sequence>MNKRKRQIITAARALFIEKGFLDTSINDIIHDAKISKGTFYNHFSSKNECLIAILDEGREEASNRRHELIYGKDPTDLEVLTQQVAVLMYVNREHNLIQIFESIFHSRDKELKKIIINYHLQELEWLANRLVQVFGEEISPISYECAVQTLGMINLTLRAVFIADYNKYINREAIVRVALRNISVIIPTMLESKEIIVSVEMINTIQNVVNYKTVTKDMVIDQLHGFAKGLTNNETVEGLEYAEFLLEELQRENPKLFIIESLLTPFRKAFVGTEHVAEARDIANSLWRYVKVERPAERCNKNRQ</sequence>
<dbReference type="Gene3D" id="1.10.357.10">
    <property type="entry name" value="Tetracycline Repressor, domain 2"/>
    <property type="match status" value="1"/>
</dbReference>
<name>A0A1E4R222_9BACI</name>
<dbReference type="Pfam" id="PF00440">
    <property type="entry name" value="TetR_N"/>
    <property type="match status" value="1"/>
</dbReference>
<feature type="domain" description="HTH tetR-type" evidence="6">
    <location>
        <begin position="2"/>
        <end position="62"/>
    </location>
</feature>
<evidence type="ECO:0000256" key="1">
    <source>
        <dbReference type="ARBA" id="ARBA00022491"/>
    </source>
</evidence>
<dbReference type="InterPro" id="IPR001647">
    <property type="entry name" value="HTH_TetR"/>
</dbReference>
<evidence type="ECO:0000259" key="6">
    <source>
        <dbReference type="PROSITE" id="PS50977"/>
    </source>
</evidence>
<keyword evidence="1" id="KW-0678">Repressor</keyword>
<comment type="caution">
    <text evidence="7">The sequence shown here is derived from an EMBL/GenBank/DDBJ whole genome shotgun (WGS) entry which is preliminary data.</text>
</comment>
<keyword evidence="3 5" id="KW-0238">DNA-binding</keyword>
<dbReference type="PROSITE" id="PS01081">
    <property type="entry name" value="HTH_TETR_1"/>
    <property type="match status" value="1"/>
</dbReference>
<dbReference type="OrthoDB" id="9812993at2"/>
<evidence type="ECO:0000313" key="8">
    <source>
        <dbReference type="Proteomes" id="UP000094784"/>
    </source>
</evidence>
<reference evidence="7 8" key="1">
    <citation type="submission" date="2016-09" db="EMBL/GenBank/DDBJ databases">
        <title>Draft genome sequence of the soil isolate, Lysinibacillus fusiformis M5, a potential hypoxanthine producer.</title>
        <authorList>
            <person name="Gallegos-Monterrosa R."/>
            <person name="Maroti G."/>
            <person name="Balint B."/>
            <person name="Kovacs A.T."/>
        </authorList>
    </citation>
    <scope>NUCLEOTIDE SEQUENCE [LARGE SCALE GENOMIC DNA]</scope>
    <source>
        <strain evidence="7 8">M5</strain>
    </source>
</reference>
<proteinExistence type="predicted"/>